<organism evidence="2 3">
    <name type="scientific">Methylocella tundrae</name>
    <dbReference type="NCBI Taxonomy" id="227605"/>
    <lineage>
        <taxon>Bacteria</taxon>
        <taxon>Pseudomonadati</taxon>
        <taxon>Pseudomonadota</taxon>
        <taxon>Alphaproteobacteria</taxon>
        <taxon>Hyphomicrobiales</taxon>
        <taxon>Beijerinckiaceae</taxon>
        <taxon>Methylocella</taxon>
    </lineage>
</organism>
<keyword evidence="1" id="KW-1133">Transmembrane helix</keyword>
<evidence type="ECO:0000313" key="2">
    <source>
        <dbReference type="EMBL" id="VTZ50095.1"/>
    </source>
</evidence>
<reference evidence="2 3" key="1">
    <citation type="submission" date="2019-05" db="EMBL/GenBank/DDBJ databases">
        <authorList>
            <person name="Farhan Ul Haque M."/>
        </authorList>
    </citation>
    <scope>NUCLEOTIDE SEQUENCE [LARGE SCALE GENOMIC DNA]</scope>
    <source>
        <strain evidence="2">2</strain>
    </source>
</reference>
<dbReference type="EMBL" id="CABFMQ020000076">
    <property type="protein sequence ID" value="VTZ50095.1"/>
    <property type="molecule type" value="Genomic_DNA"/>
</dbReference>
<sequence length="186" mass="20007">MTGAPGSQSGRASCASGCPAVTLAPSSARSCAICSPSMSGRTRTSSRATIDPLRRSRSTKHCVFVLTTLTVIVGGSFVSAQARAPPRTRRIRLALRIRRDARKTALGDTIIVISGPNLMAAPRNFRSDDLLANRQPYRVMAAIRASFDHISGRSANCAFRIIFAVAGERREGRRQRRLEGGGRRPG</sequence>
<dbReference type="AlphaFoldDB" id="A0A8B6M5H9"/>
<gene>
    <name evidence="2" type="ORF">MPC4_20305</name>
</gene>
<proteinExistence type="predicted"/>
<comment type="caution">
    <text evidence="2">The sequence shown here is derived from an EMBL/GenBank/DDBJ whole genome shotgun (WGS) entry which is preliminary data.</text>
</comment>
<protein>
    <submittedName>
        <fullName evidence="2">Uncharacterized protein</fullName>
    </submittedName>
</protein>
<keyword evidence="3" id="KW-1185">Reference proteome</keyword>
<keyword evidence="1" id="KW-0812">Transmembrane</keyword>
<keyword evidence="1" id="KW-0472">Membrane</keyword>
<accession>A0A8B6M5H9</accession>
<evidence type="ECO:0000313" key="3">
    <source>
        <dbReference type="Proteomes" id="UP000485880"/>
    </source>
</evidence>
<evidence type="ECO:0000256" key="1">
    <source>
        <dbReference type="SAM" id="Phobius"/>
    </source>
</evidence>
<dbReference type="Proteomes" id="UP000485880">
    <property type="component" value="Unassembled WGS sequence"/>
</dbReference>
<name>A0A8B6M5H9_METTU</name>
<feature type="transmembrane region" description="Helical" evidence="1">
    <location>
        <begin position="62"/>
        <end position="82"/>
    </location>
</feature>